<comment type="caution">
    <text evidence="3">The sequence shown here is derived from an EMBL/GenBank/DDBJ whole genome shotgun (WGS) entry which is preliminary data.</text>
</comment>
<feature type="transmembrane region" description="Helical" evidence="1">
    <location>
        <begin position="6"/>
        <end position="24"/>
    </location>
</feature>
<dbReference type="AlphaFoldDB" id="A0A369TIA3"/>
<name>A0A369TIA3_9PROT</name>
<dbReference type="RefSeq" id="WP_114580370.1">
    <property type="nucleotide sequence ID" value="NZ_QPMH01000001.1"/>
</dbReference>
<dbReference type="GO" id="GO:0016787">
    <property type="term" value="F:hydrolase activity"/>
    <property type="evidence" value="ECO:0007669"/>
    <property type="project" value="UniProtKB-KW"/>
</dbReference>
<keyword evidence="3" id="KW-0378">Hydrolase</keyword>
<organism evidence="3 4">
    <name type="scientific">Ferruginivarius sediminum</name>
    <dbReference type="NCBI Taxonomy" id="2661937"/>
    <lineage>
        <taxon>Bacteria</taxon>
        <taxon>Pseudomonadati</taxon>
        <taxon>Pseudomonadota</taxon>
        <taxon>Alphaproteobacteria</taxon>
        <taxon>Rhodospirillales</taxon>
        <taxon>Rhodospirillaceae</taxon>
        <taxon>Ferruginivarius</taxon>
    </lineage>
</organism>
<gene>
    <name evidence="3" type="ORF">DRB17_01435</name>
</gene>
<sequence>MAGFSAFVGILAGGYLALTGGLYAGQRRLLYRGGGPAPDPAKAGLDGLRVIETKTSDGLVLRHWYIPGPPGAPVVAVFHGNAGDIGGRAGKYAPLAAAGFGLLLAEYRGFGGNPGKPSEQGLLADARAVLDWLNAQDVPDARIAVYGESLGTGVAVAMAGERQVRATVLEAPFTSIADIAQAQYWYVPAKWLVRDRFDSLMRIERIQAPLLILHGGQDRTIPPRFGERLYAAAPDPKRWAFFEEADHLDLWDRGAGATVIGFLEEHLAKQPGRVAEPA</sequence>
<proteinExistence type="predicted"/>
<keyword evidence="1" id="KW-1133">Transmembrane helix</keyword>
<keyword evidence="4" id="KW-1185">Reference proteome</keyword>
<dbReference type="InterPro" id="IPR022742">
    <property type="entry name" value="Hydrolase_4"/>
</dbReference>
<protein>
    <submittedName>
        <fullName evidence="3">Alpha/beta hydrolase</fullName>
    </submittedName>
</protein>
<dbReference type="SUPFAM" id="SSF53474">
    <property type="entry name" value="alpha/beta-Hydrolases"/>
    <property type="match status" value="1"/>
</dbReference>
<feature type="domain" description="Serine aminopeptidase S33" evidence="2">
    <location>
        <begin position="74"/>
        <end position="185"/>
    </location>
</feature>
<dbReference type="EMBL" id="QPMH01000001">
    <property type="protein sequence ID" value="RDD63857.1"/>
    <property type="molecule type" value="Genomic_DNA"/>
</dbReference>
<reference evidence="3 4" key="1">
    <citation type="submission" date="2018-07" db="EMBL/GenBank/DDBJ databases">
        <title>Venubactetium sediminum gen. nov., sp. nov., isolated from a marine solar saltern.</title>
        <authorList>
            <person name="Wang S."/>
        </authorList>
    </citation>
    <scope>NUCLEOTIDE SEQUENCE [LARGE SCALE GENOMIC DNA]</scope>
    <source>
        <strain evidence="3 4">WD2A32</strain>
    </source>
</reference>
<evidence type="ECO:0000259" key="2">
    <source>
        <dbReference type="Pfam" id="PF12146"/>
    </source>
</evidence>
<dbReference type="Proteomes" id="UP000253941">
    <property type="component" value="Unassembled WGS sequence"/>
</dbReference>
<evidence type="ECO:0000256" key="1">
    <source>
        <dbReference type="SAM" id="Phobius"/>
    </source>
</evidence>
<evidence type="ECO:0000313" key="3">
    <source>
        <dbReference type="EMBL" id="RDD63857.1"/>
    </source>
</evidence>
<dbReference type="PANTHER" id="PTHR12277">
    <property type="entry name" value="ALPHA/BETA HYDROLASE DOMAIN-CONTAINING PROTEIN"/>
    <property type="match status" value="1"/>
</dbReference>
<dbReference type="PANTHER" id="PTHR12277:SF79">
    <property type="entry name" value="XAA-PRO DIPEPTIDYL-PEPTIDASE-RELATED"/>
    <property type="match status" value="1"/>
</dbReference>
<evidence type="ECO:0000313" key="4">
    <source>
        <dbReference type="Proteomes" id="UP000253941"/>
    </source>
</evidence>
<dbReference type="Gene3D" id="3.40.50.1820">
    <property type="entry name" value="alpha/beta hydrolase"/>
    <property type="match status" value="1"/>
</dbReference>
<dbReference type="Pfam" id="PF12146">
    <property type="entry name" value="Hydrolase_4"/>
    <property type="match status" value="1"/>
</dbReference>
<keyword evidence="1" id="KW-0472">Membrane</keyword>
<dbReference type="InterPro" id="IPR029058">
    <property type="entry name" value="AB_hydrolase_fold"/>
</dbReference>
<keyword evidence="1" id="KW-0812">Transmembrane</keyword>
<accession>A0A369TIA3</accession>